<evidence type="ECO:0000313" key="1">
    <source>
        <dbReference type="EMBL" id="NHC16485.1"/>
    </source>
</evidence>
<accession>A0ABX0H3E8</accession>
<keyword evidence="1" id="KW-0547">Nucleotide-binding</keyword>
<dbReference type="Proteomes" id="UP000800981">
    <property type="component" value="Unassembled WGS sequence"/>
</dbReference>
<dbReference type="SUPFAM" id="SSF52540">
    <property type="entry name" value="P-loop containing nucleoside triphosphate hydrolases"/>
    <property type="match status" value="1"/>
</dbReference>
<dbReference type="GO" id="GO:0005524">
    <property type="term" value="F:ATP binding"/>
    <property type="evidence" value="ECO:0007669"/>
    <property type="project" value="UniProtKB-KW"/>
</dbReference>
<keyword evidence="1" id="KW-0067">ATP-binding</keyword>
<dbReference type="EMBL" id="JAANNP010000184">
    <property type="protein sequence ID" value="NHC16485.1"/>
    <property type="molecule type" value="Genomic_DNA"/>
</dbReference>
<evidence type="ECO:0000313" key="2">
    <source>
        <dbReference type="Proteomes" id="UP000800981"/>
    </source>
</evidence>
<dbReference type="Pfam" id="PF13671">
    <property type="entry name" value="AAA_33"/>
    <property type="match status" value="1"/>
</dbReference>
<dbReference type="InterPro" id="IPR027417">
    <property type="entry name" value="P-loop_NTPase"/>
</dbReference>
<proteinExistence type="predicted"/>
<gene>
    <name evidence="1" type="ORF">G9H71_22110</name>
</gene>
<dbReference type="Gene3D" id="3.40.50.300">
    <property type="entry name" value="P-loop containing nucleotide triphosphate hydrolases"/>
    <property type="match status" value="1"/>
</dbReference>
<reference evidence="1 2" key="1">
    <citation type="submission" date="2020-03" db="EMBL/GenBank/DDBJ databases">
        <title>Two novel Motilibacter sp.</title>
        <authorList>
            <person name="Liu S."/>
        </authorList>
    </citation>
    <scope>NUCLEOTIDE SEQUENCE [LARGE SCALE GENOMIC DNA]</scope>
    <source>
        <strain evidence="1 2">E257</strain>
    </source>
</reference>
<comment type="caution">
    <text evidence="1">The sequence shown here is derived from an EMBL/GenBank/DDBJ whole genome shotgun (WGS) entry which is preliminary data.</text>
</comment>
<dbReference type="RefSeq" id="WP_166284916.1">
    <property type="nucleotide sequence ID" value="NZ_JAANNP010000184.1"/>
</dbReference>
<protein>
    <submittedName>
        <fullName evidence="1">ATP-binding protein</fullName>
    </submittedName>
</protein>
<organism evidence="1 2">
    <name type="scientific">Motilibacter deserti</name>
    <dbReference type="NCBI Taxonomy" id="2714956"/>
    <lineage>
        <taxon>Bacteria</taxon>
        <taxon>Bacillati</taxon>
        <taxon>Actinomycetota</taxon>
        <taxon>Actinomycetes</taxon>
        <taxon>Motilibacterales</taxon>
        <taxon>Motilibacteraceae</taxon>
        <taxon>Motilibacter</taxon>
    </lineage>
</organism>
<keyword evidence="2" id="KW-1185">Reference proteome</keyword>
<sequence>MDELPAPAVVVLVGAAGSGKTTLRGRLVAGGLDPGTVISLDDLRCEARALDAKAGRPVRPLQDYSFSAVRRAARRCDALLAFGAGYLSDATQLRRRERVPHVRAAAEAGLPSVALLLPALSLDELLARDAARPPDEHVPADVLARHAHRRSLLRPGLLRDEGFDVVREVP</sequence>
<name>A0ABX0H3E8_9ACTN</name>